<sequence length="131" mass="14226">MSSKRLSFLLSNNVELPPHMAAKELALARLRFKKVNLQAKCQTLALLGAALHHVETAGEVSGLEISSGEQQFLDHLRCAVEGDHALTPLLIDGILGQFSSEQRQKPLVAGLLGLLERAAWAETANKHIINV</sequence>
<organism evidence="1 2">
    <name type="scientific">Phytophthora fragariaefolia</name>
    <dbReference type="NCBI Taxonomy" id="1490495"/>
    <lineage>
        <taxon>Eukaryota</taxon>
        <taxon>Sar</taxon>
        <taxon>Stramenopiles</taxon>
        <taxon>Oomycota</taxon>
        <taxon>Peronosporomycetes</taxon>
        <taxon>Peronosporales</taxon>
        <taxon>Peronosporaceae</taxon>
        <taxon>Phytophthora</taxon>
    </lineage>
</organism>
<gene>
    <name evidence="1" type="ORF">Pfra01_001102700</name>
</gene>
<name>A0A9W6XH61_9STRA</name>
<protein>
    <submittedName>
        <fullName evidence="1">Unnamed protein product</fullName>
    </submittedName>
</protein>
<reference evidence="1" key="1">
    <citation type="submission" date="2023-04" db="EMBL/GenBank/DDBJ databases">
        <title>Phytophthora fragariaefolia NBRC 109709.</title>
        <authorList>
            <person name="Ichikawa N."/>
            <person name="Sato H."/>
            <person name="Tonouchi N."/>
        </authorList>
    </citation>
    <scope>NUCLEOTIDE SEQUENCE</scope>
    <source>
        <strain evidence="1">NBRC 109709</strain>
    </source>
</reference>
<keyword evidence="2" id="KW-1185">Reference proteome</keyword>
<evidence type="ECO:0000313" key="2">
    <source>
        <dbReference type="Proteomes" id="UP001165121"/>
    </source>
</evidence>
<dbReference type="OrthoDB" id="162570at2759"/>
<accession>A0A9W6XH61</accession>
<dbReference type="AlphaFoldDB" id="A0A9W6XH61"/>
<evidence type="ECO:0000313" key="1">
    <source>
        <dbReference type="EMBL" id="GMF38352.1"/>
    </source>
</evidence>
<comment type="caution">
    <text evidence="1">The sequence shown here is derived from an EMBL/GenBank/DDBJ whole genome shotgun (WGS) entry which is preliminary data.</text>
</comment>
<dbReference type="EMBL" id="BSXT01001083">
    <property type="protein sequence ID" value="GMF38352.1"/>
    <property type="molecule type" value="Genomic_DNA"/>
</dbReference>
<dbReference type="Proteomes" id="UP001165121">
    <property type="component" value="Unassembled WGS sequence"/>
</dbReference>
<proteinExistence type="predicted"/>